<accession>A0A6J4L3R2</accession>
<sequence>MSRSWWRCRNPHCSTPGGVVLGRVTANGGLVLDPAVRSFAAYFDSGRSEVVCPTCGVTREFRGTVLRRQ</sequence>
<protein>
    <submittedName>
        <fullName evidence="1">Uncharacterized protein</fullName>
    </submittedName>
</protein>
<proteinExistence type="predicted"/>
<dbReference type="AlphaFoldDB" id="A0A6J4L3R2"/>
<gene>
    <name evidence="1" type="ORF">AVDCRST_MAG93-5798</name>
</gene>
<reference evidence="1" key="1">
    <citation type="submission" date="2020-02" db="EMBL/GenBank/DDBJ databases">
        <authorList>
            <person name="Meier V. D."/>
        </authorList>
    </citation>
    <scope>NUCLEOTIDE SEQUENCE</scope>
    <source>
        <strain evidence="1">AVDCRST_MAG93</strain>
    </source>
</reference>
<organism evidence="1">
    <name type="scientific">uncultured Chloroflexia bacterium</name>
    <dbReference type="NCBI Taxonomy" id="1672391"/>
    <lineage>
        <taxon>Bacteria</taxon>
        <taxon>Bacillati</taxon>
        <taxon>Chloroflexota</taxon>
        <taxon>Chloroflexia</taxon>
        <taxon>environmental samples</taxon>
    </lineage>
</organism>
<evidence type="ECO:0000313" key="1">
    <source>
        <dbReference type="EMBL" id="CAA9322222.1"/>
    </source>
</evidence>
<dbReference type="EMBL" id="CADCTR010001953">
    <property type="protein sequence ID" value="CAA9322222.1"/>
    <property type="molecule type" value="Genomic_DNA"/>
</dbReference>
<name>A0A6J4L3R2_9CHLR</name>